<protein>
    <submittedName>
        <fullName evidence="1">Uncharacterized protein</fullName>
    </submittedName>
</protein>
<name>A0A0A9BA70_ARUDO</name>
<evidence type="ECO:0000313" key="1">
    <source>
        <dbReference type="EMBL" id="JAD56197.1"/>
    </source>
</evidence>
<dbReference type="AlphaFoldDB" id="A0A0A9BA70"/>
<accession>A0A0A9BA70</accession>
<sequence>MIKSLITVKIVTGITGNQGK</sequence>
<dbReference type="EMBL" id="GBRH01241698">
    <property type="protein sequence ID" value="JAD56197.1"/>
    <property type="molecule type" value="Transcribed_RNA"/>
</dbReference>
<organism evidence="1">
    <name type="scientific">Arundo donax</name>
    <name type="common">Giant reed</name>
    <name type="synonym">Donax arundinaceus</name>
    <dbReference type="NCBI Taxonomy" id="35708"/>
    <lineage>
        <taxon>Eukaryota</taxon>
        <taxon>Viridiplantae</taxon>
        <taxon>Streptophyta</taxon>
        <taxon>Embryophyta</taxon>
        <taxon>Tracheophyta</taxon>
        <taxon>Spermatophyta</taxon>
        <taxon>Magnoliopsida</taxon>
        <taxon>Liliopsida</taxon>
        <taxon>Poales</taxon>
        <taxon>Poaceae</taxon>
        <taxon>PACMAD clade</taxon>
        <taxon>Arundinoideae</taxon>
        <taxon>Arundineae</taxon>
        <taxon>Arundo</taxon>
    </lineage>
</organism>
<reference evidence="1" key="1">
    <citation type="submission" date="2014-09" db="EMBL/GenBank/DDBJ databases">
        <authorList>
            <person name="Magalhaes I.L.F."/>
            <person name="Oliveira U."/>
            <person name="Santos F.R."/>
            <person name="Vidigal T.H.D.A."/>
            <person name="Brescovit A.D."/>
            <person name="Santos A.J."/>
        </authorList>
    </citation>
    <scope>NUCLEOTIDE SEQUENCE</scope>
    <source>
        <tissue evidence="1">Shoot tissue taken approximately 20 cm above the soil surface</tissue>
    </source>
</reference>
<proteinExistence type="predicted"/>
<reference evidence="1" key="2">
    <citation type="journal article" date="2015" name="Data Brief">
        <title>Shoot transcriptome of the giant reed, Arundo donax.</title>
        <authorList>
            <person name="Barrero R.A."/>
            <person name="Guerrero F.D."/>
            <person name="Moolhuijzen P."/>
            <person name="Goolsby J.A."/>
            <person name="Tidwell J."/>
            <person name="Bellgard S.E."/>
            <person name="Bellgard M.I."/>
        </authorList>
    </citation>
    <scope>NUCLEOTIDE SEQUENCE</scope>
    <source>
        <tissue evidence="1">Shoot tissue taken approximately 20 cm above the soil surface</tissue>
    </source>
</reference>